<dbReference type="InterPro" id="IPR013780">
    <property type="entry name" value="Glyco_hydro_b"/>
</dbReference>
<dbReference type="Gene3D" id="2.60.40.1180">
    <property type="entry name" value="Golgi alpha-mannosidase II"/>
    <property type="match status" value="1"/>
</dbReference>
<protein>
    <submittedName>
        <fullName evidence="7">Glycoside hydrolase</fullName>
    </submittedName>
</protein>
<dbReference type="Gene3D" id="3.20.20.80">
    <property type="entry name" value="Glycosidases"/>
    <property type="match status" value="1"/>
</dbReference>
<evidence type="ECO:0000256" key="1">
    <source>
        <dbReference type="ARBA" id="ARBA00005382"/>
    </source>
</evidence>
<dbReference type="InParanoid" id="A0A194XBN1"/>
<dbReference type="Proteomes" id="UP000070700">
    <property type="component" value="Unassembled WGS sequence"/>
</dbReference>
<accession>A0A194XBN1</accession>
<evidence type="ECO:0000313" key="8">
    <source>
        <dbReference type="Proteomes" id="UP000070700"/>
    </source>
</evidence>
<keyword evidence="8" id="KW-1185">Reference proteome</keyword>
<dbReference type="InterPro" id="IPR017853">
    <property type="entry name" value="GH"/>
</dbReference>
<dbReference type="InterPro" id="IPR001139">
    <property type="entry name" value="Glyco_hydro_30"/>
</dbReference>
<organism evidence="7 8">
    <name type="scientific">Mollisia scopiformis</name>
    <name type="common">Conifer needle endophyte fungus</name>
    <name type="synonym">Phialocephala scopiformis</name>
    <dbReference type="NCBI Taxonomy" id="149040"/>
    <lineage>
        <taxon>Eukaryota</taxon>
        <taxon>Fungi</taxon>
        <taxon>Dikarya</taxon>
        <taxon>Ascomycota</taxon>
        <taxon>Pezizomycotina</taxon>
        <taxon>Leotiomycetes</taxon>
        <taxon>Helotiales</taxon>
        <taxon>Mollisiaceae</taxon>
        <taxon>Mollisia</taxon>
    </lineage>
</organism>
<evidence type="ECO:0000256" key="4">
    <source>
        <dbReference type="RuleBase" id="RU361188"/>
    </source>
</evidence>
<keyword evidence="3 4" id="KW-0378">Hydrolase</keyword>
<dbReference type="AlphaFoldDB" id="A0A194XBN1"/>
<keyword evidence="4" id="KW-0326">Glycosidase</keyword>
<dbReference type="EMBL" id="KQ947414">
    <property type="protein sequence ID" value="KUJ17571.1"/>
    <property type="molecule type" value="Genomic_DNA"/>
</dbReference>
<dbReference type="Pfam" id="PF02055">
    <property type="entry name" value="Glyco_hydro_30"/>
    <property type="match status" value="1"/>
</dbReference>
<feature type="signal peptide" evidence="5">
    <location>
        <begin position="1"/>
        <end position="17"/>
    </location>
</feature>
<evidence type="ECO:0000256" key="5">
    <source>
        <dbReference type="SAM" id="SignalP"/>
    </source>
</evidence>
<dbReference type="RefSeq" id="XP_018071926.1">
    <property type="nucleotide sequence ID" value="XM_018209238.1"/>
</dbReference>
<dbReference type="OrthoDB" id="2012278at2759"/>
<feature type="chain" id="PRO_5008268109" evidence="5">
    <location>
        <begin position="18"/>
        <end position="500"/>
    </location>
</feature>
<dbReference type="GO" id="GO:0006680">
    <property type="term" value="P:glucosylceramide catabolic process"/>
    <property type="evidence" value="ECO:0007669"/>
    <property type="project" value="TreeGrafter"/>
</dbReference>
<dbReference type="PANTHER" id="PTHR11069:SF23">
    <property type="entry name" value="LYSOSOMAL ACID GLUCOSYLCERAMIDASE"/>
    <property type="match status" value="1"/>
</dbReference>
<dbReference type="GeneID" id="28818964"/>
<evidence type="ECO:0000259" key="6">
    <source>
        <dbReference type="Pfam" id="PF02055"/>
    </source>
</evidence>
<reference evidence="7 8" key="1">
    <citation type="submission" date="2015-10" db="EMBL/GenBank/DDBJ databases">
        <title>Full genome of DAOMC 229536 Phialocephala scopiformis, a fungal endophyte of spruce producing the potent anti-insectan compound rugulosin.</title>
        <authorList>
            <consortium name="DOE Joint Genome Institute"/>
            <person name="Walker A.K."/>
            <person name="Frasz S.L."/>
            <person name="Seifert K.A."/>
            <person name="Miller J.D."/>
            <person name="Mondo S.J."/>
            <person name="Labutti K."/>
            <person name="Lipzen A."/>
            <person name="Dockter R."/>
            <person name="Kennedy M."/>
            <person name="Grigoriev I.V."/>
            <person name="Spatafora J.W."/>
        </authorList>
    </citation>
    <scope>NUCLEOTIDE SEQUENCE [LARGE SCALE GENOMIC DNA]</scope>
    <source>
        <strain evidence="7 8">CBS 120377</strain>
    </source>
</reference>
<evidence type="ECO:0000313" key="7">
    <source>
        <dbReference type="EMBL" id="KUJ17571.1"/>
    </source>
</evidence>
<keyword evidence="2 5" id="KW-0732">Signal</keyword>
<dbReference type="InterPro" id="IPR033453">
    <property type="entry name" value="Glyco_hydro_30_TIM-barrel"/>
</dbReference>
<dbReference type="GO" id="GO:0016020">
    <property type="term" value="C:membrane"/>
    <property type="evidence" value="ECO:0007669"/>
    <property type="project" value="GOC"/>
</dbReference>
<evidence type="ECO:0000256" key="2">
    <source>
        <dbReference type="ARBA" id="ARBA00022729"/>
    </source>
</evidence>
<sequence length="500" mass="54022">MLSTSLFFLVLFALVRAQDDNDSTDPAALPVVTVNVSTSQTYQTISGFGISQAFNRAASIYHLPNATQSKILDLLFDDSVGAGLTILRNGVGSSNSTALDYMLSIEPNPPSTSISNGTATYAWNGNDSSQVWLSQQAQKYGVQTFYASAWSAPWYMKSNENDQDGGYLCGVTGTKCGTGDWRQHFANYLVQYLREYQDAGINVTHLGFLNEPDISPSYAGMRSNGSQAVDFLKILAPTLQSSNFSHVKLVCCDNTGWSIAGATLSELQSASGEKYLSVYSAHGYSAAPTDPLKTSLPVWQTEWSDLTTPFTALWDSAVNTTDDDTGDVTTTDGTEVDGFVWATNIQDSLVKANVSAFLHWMGAEESSGSDMLIRINSTTNSYTVSKRLWAFAHFGRYVKPDSRRIYANSSAAWEDFSVSAFESANVGRSGIKSIAVQVINKGWANVTVSMRVEGAREGGVVLPVTTNEGVDVGSGEYLAVWEGLVNATVPARSLMSFVFS</sequence>
<gene>
    <name evidence="7" type="ORF">LY89DRAFT_583916</name>
</gene>
<dbReference type="PANTHER" id="PTHR11069">
    <property type="entry name" value="GLUCOSYLCERAMIDASE"/>
    <property type="match status" value="1"/>
</dbReference>
<proteinExistence type="inferred from homology"/>
<dbReference type="GO" id="GO:0004348">
    <property type="term" value="F:glucosylceramidase activity"/>
    <property type="evidence" value="ECO:0007669"/>
    <property type="project" value="InterPro"/>
</dbReference>
<dbReference type="SUPFAM" id="SSF51445">
    <property type="entry name" value="(Trans)glycosidases"/>
    <property type="match status" value="1"/>
</dbReference>
<name>A0A194XBN1_MOLSC</name>
<feature type="domain" description="Glycosyl hydrolase family 30 TIM-barrel" evidence="6">
    <location>
        <begin position="45"/>
        <end position="290"/>
    </location>
</feature>
<dbReference type="KEGG" id="psco:LY89DRAFT_583916"/>
<comment type="similarity">
    <text evidence="1 4">Belongs to the glycosyl hydrolase 30 family.</text>
</comment>
<evidence type="ECO:0000256" key="3">
    <source>
        <dbReference type="ARBA" id="ARBA00022801"/>
    </source>
</evidence>